<keyword evidence="4 11" id="KW-0831">Ubiquinone biosynthesis</keyword>
<dbReference type="GO" id="GO:0016712">
    <property type="term" value="F:oxidoreductase activity, acting on paired donors, with incorporation or reduction of molecular oxygen, reduced flavin or flavoprotein as one donor, and incorporation of one atom of oxygen"/>
    <property type="evidence" value="ECO:0007669"/>
    <property type="project" value="UniProtKB-UniRule"/>
</dbReference>
<sequence>MQSRSPSWLLQLPHSIRPFCYHLQNAQRARTFASSSPRLTGEPDLYDVVCVGGGPAGLSLLAGLRASRATSNLKVALVESQDLAKTKLQNPSPTSYSNRCSSLTPASVRYLQDIGAWEHVDHTRVQPYHGMQVWDGLSDSRISFDWAQTSGASSSSTIAYMIENTNIVTALQDRLATLGGSTIASPVKVGSINFGEETEKLDLSSWPVLSLDNGQRLAARLLVGADGANSPVRAFAGIESRGWDYGRMGLVATLKLADSLTEHPLQKTAYQRFLPTGPIAMLPLPGNMASLVWSTLPKHASFLRSLSPEDFVATVNAAFRLSTTDIAYLHTIPSGQKEEVEWRLQHAPVIESKVPLMVEAVQQGSVAPFPLKMRHADTYISERIALVGDAAHTIHPLAGQGLNQGQGDVASLVRTIEAAVETGQDIGSVLALEQYNSERYAANNAIMGVCDKLHKLYSFESAPVVALRSLGLKAVDSMGFLKGFLMRRAAGDPYSKDGGAFRPPLPKSDILLHSGDLTMLGRMSEYKNTLDMLKDVDAELKLVIAGNHDLSLHKEYYLEGKTAKNLQRRDYDESTAAEAEALWTGPEAKAAGVTYLTEGLYTFTLQSGAHFTIYASPWQPEFYGWAFNYPHNEDRWNPRHLITDRNTTSAPSHRDPHPIPEGAKVDIVMTHGPPHMHLDKCSNGTQAGCPHLLTALERVRPRLHCFGHIHEAWGAEIVKWGAGSGTVGEGTETIGQLDGGEGIQTPLDKATVDRHAAFVDVSSGGPRPLSEGKETLLVNSCIMDLQYHANGSGWLVDIDLPKKEK</sequence>
<evidence type="ECO:0000256" key="6">
    <source>
        <dbReference type="ARBA" id="ARBA00022827"/>
    </source>
</evidence>
<comment type="subunit">
    <text evidence="11">Component of a multi-subunit COQ enzyme complex, composed of at least COQ3, COQ4, COQ5, COQ6, COQ7 and COQ9.</text>
</comment>
<dbReference type="Pfam" id="PF00149">
    <property type="entry name" value="Metallophos"/>
    <property type="match status" value="1"/>
</dbReference>
<feature type="domain" description="FAD-binding" evidence="13">
    <location>
        <begin position="46"/>
        <end position="446"/>
    </location>
</feature>
<comment type="cofactor">
    <cofactor evidence="1 11">
        <name>FAD</name>
        <dbReference type="ChEBI" id="CHEBI:57692"/>
    </cofactor>
</comment>
<evidence type="ECO:0000313" key="14">
    <source>
        <dbReference type="EMBL" id="KAE9987095.1"/>
    </source>
</evidence>
<comment type="catalytic activity">
    <reaction evidence="11">
        <text>a 2-methoxy-6-(all-trans-polyprenyl)phenol + 2 reduced [2Fe-2S]-[ferredoxin] + O2 + 2 H(+) = a 2-methoxy-6-(all-trans-polyprenyl)benzene-1,4-diol + 2 oxidized [2Fe-2S]-[ferredoxin] + H2O</text>
        <dbReference type="Rhea" id="RHEA:81183"/>
        <dbReference type="Rhea" id="RHEA-COMP:9551"/>
        <dbReference type="Rhea" id="RHEA-COMP:10000"/>
        <dbReference type="Rhea" id="RHEA-COMP:10001"/>
        <dbReference type="Rhea" id="RHEA-COMP:10858"/>
        <dbReference type="ChEBI" id="CHEBI:15377"/>
        <dbReference type="ChEBI" id="CHEBI:15378"/>
        <dbReference type="ChEBI" id="CHEBI:15379"/>
        <dbReference type="ChEBI" id="CHEBI:33737"/>
        <dbReference type="ChEBI" id="CHEBI:33738"/>
        <dbReference type="ChEBI" id="CHEBI:62731"/>
        <dbReference type="ChEBI" id="CHEBI:84166"/>
        <dbReference type="EC" id="1.14.15.46"/>
    </reaction>
</comment>
<keyword evidence="8 11" id="KW-0503">Monooxygenase</keyword>
<evidence type="ECO:0000256" key="5">
    <source>
        <dbReference type="ARBA" id="ARBA00022792"/>
    </source>
</evidence>
<dbReference type="EMBL" id="WNWS01000022">
    <property type="protein sequence ID" value="KAE9987095.1"/>
    <property type="molecule type" value="Genomic_DNA"/>
</dbReference>
<dbReference type="Gene3D" id="3.50.50.60">
    <property type="entry name" value="FAD/NAD(P)-binding domain"/>
    <property type="match status" value="2"/>
</dbReference>
<proteinExistence type="inferred from homology"/>
<dbReference type="AlphaFoldDB" id="A0A8H3VE66"/>
<dbReference type="InterPro" id="IPR004843">
    <property type="entry name" value="Calcineurin-like_PHP"/>
</dbReference>
<evidence type="ECO:0000256" key="10">
    <source>
        <dbReference type="ARBA" id="ARBA00023136"/>
    </source>
</evidence>
<dbReference type="GO" id="GO:0106364">
    <property type="term" value="F:4-hydroxy-3-all-trans-polyprenylbenzoate oxygenase activity"/>
    <property type="evidence" value="ECO:0007669"/>
    <property type="project" value="UniProtKB-EC"/>
</dbReference>
<evidence type="ECO:0000256" key="1">
    <source>
        <dbReference type="ARBA" id="ARBA00001974"/>
    </source>
</evidence>
<keyword evidence="5 11" id="KW-0999">Mitochondrion inner membrane</keyword>
<dbReference type="InterPro" id="IPR018168">
    <property type="entry name" value="Ubi_Hdrlase_CS"/>
</dbReference>
<evidence type="ECO:0000259" key="12">
    <source>
        <dbReference type="Pfam" id="PF00149"/>
    </source>
</evidence>
<evidence type="ECO:0000256" key="11">
    <source>
        <dbReference type="HAMAP-Rule" id="MF_03193"/>
    </source>
</evidence>
<dbReference type="InterPro" id="IPR051205">
    <property type="entry name" value="UbiH/COQ6_monooxygenase"/>
</dbReference>
<dbReference type="Pfam" id="PF01494">
    <property type="entry name" value="FAD_binding_3"/>
    <property type="match status" value="1"/>
</dbReference>
<keyword evidence="6 11" id="KW-0274">FAD</keyword>
<dbReference type="CDD" id="cd07379">
    <property type="entry name" value="MPP_239FB"/>
    <property type="match status" value="1"/>
</dbReference>
<dbReference type="PANTHER" id="PTHR43876">
    <property type="entry name" value="UBIQUINONE BIOSYNTHESIS MONOOXYGENASE COQ6, MITOCHONDRIAL"/>
    <property type="match status" value="1"/>
</dbReference>
<comment type="caution">
    <text evidence="14">The sequence shown here is derived from an EMBL/GenBank/DDBJ whole genome shotgun (WGS) entry which is preliminary data.</text>
</comment>
<dbReference type="InterPro" id="IPR036188">
    <property type="entry name" value="FAD/NAD-bd_sf"/>
</dbReference>
<organism evidence="14 15">
    <name type="scientific">Venturia inaequalis</name>
    <name type="common">Apple scab fungus</name>
    <dbReference type="NCBI Taxonomy" id="5025"/>
    <lineage>
        <taxon>Eukaryota</taxon>
        <taxon>Fungi</taxon>
        <taxon>Dikarya</taxon>
        <taxon>Ascomycota</taxon>
        <taxon>Pezizomycotina</taxon>
        <taxon>Dothideomycetes</taxon>
        <taxon>Pleosporomycetidae</taxon>
        <taxon>Venturiales</taxon>
        <taxon>Venturiaceae</taxon>
        <taxon>Venturia</taxon>
    </lineage>
</organism>
<dbReference type="GO" id="GO:0031314">
    <property type="term" value="C:extrinsic component of mitochondrial inner membrane"/>
    <property type="evidence" value="ECO:0007669"/>
    <property type="project" value="UniProtKB-UniRule"/>
</dbReference>
<reference evidence="14 15" key="1">
    <citation type="submission" date="2018-12" db="EMBL/GenBank/DDBJ databases">
        <title>Venturia inaequalis Genome Resource.</title>
        <authorList>
            <person name="Lichtner F.J."/>
        </authorList>
    </citation>
    <scope>NUCLEOTIDE SEQUENCE [LARGE SCALE GENOMIC DNA]</scope>
    <source>
        <strain evidence="14 15">120213</strain>
    </source>
</reference>
<comment type="subcellular location">
    <subcellularLocation>
        <location evidence="11">Mitochondrion inner membrane</location>
        <topology evidence="11">Peripheral membrane protein</topology>
        <orientation evidence="11">Matrix side</orientation>
    </subcellularLocation>
</comment>
<dbReference type="PANTHER" id="PTHR43876:SF7">
    <property type="entry name" value="UBIQUINONE BIOSYNTHESIS MONOOXYGENASE COQ6, MITOCHONDRIAL"/>
    <property type="match status" value="1"/>
</dbReference>
<name>A0A8H3VE66_VENIN</name>
<dbReference type="GO" id="GO:0071949">
    <property type="term" value="F:FAD binding"/>
    <property type="evidence" value="ECO:0007669"/>
    <property type="project" value="InterPro"/>
</dbReference>
<keyword evidence="3 11" id="KW-0285">Flavoprotein</keyword>
<dbReference type="InterPro" id="IPR010971">
    <property type="entry name" value="UbiH/COQ6"/>
</dbReference>
<dbReference type="EC" id="1.14.15.45" evidence="11"/>
<dbReference type="FunFam" id="3.50.50.60:FF:000021">
    <property type="entry name" value="Ubiquinone biosynthesis monooxygenase COQ6"/>
    <property type="match status" value="1"/>
</dbReference>
<gene>
    <name evidence="11" type="primary">COQ6</name>
    <name evidence="14" type="ORF">EG328_003877</name>
</gene>
<accession>A0A8H3VE66</accession>
<keyword evidence="10 11" id="KW-0472">Membrane</keyword>
<dbReference type="GO" id="GO:0120538">
    <property type="term" value="F:2-methoxy-6-polyprenolphenol 4-hydroxylase activity"/>
    <property type="evidence" value="ECO:0007669"/>
    <property type="project" value="UniProtKB-EC"/>
</dbReference>
<evidence type="ECO:0000256" key="4">
    <source>
        <dbReference type="ARBA" id="ARBA00022688"/>
    </source>
</evidence>
<dbReference type="InterPro" id="IPR002938">
    <property type="entry name" value="FAD-bd"/>
</dbReference>
<dbReference type="Gene3D" id="3.60.21.10">
    <property type="match status" value="1"/>
</dbReference>
<keyword evidence="9 11" id="KW-0496">Mitochondrion</keyword>
<comment type="function">
    <text evidence="11">FAD-dependent monooxygenase required for two non-consecutive steps during ubiquinone biosynthesis. Required for the C5-ring hydroxylation during ubiquinone biosynthesis by catalyzing the hydroxylation of 4-hydroxy-3-(all-trans-polyprenyl)benzoic acid to 3,4-dihydroxy-5-(all-trans-polyprenyl)benzoic acid. Also acts downstream of coq4, for the C1-hydroxylation during ubiquinone biosynthesis by catalyzing the hydroxylation of 2-methoxy-6-(all-trans-polyprenyl)phenol to 2-methoxy-6-(all-trans-polyprenyl)benzene-1,4-diol. The electrons required for the hydroxylation reaction are funneled indirectly to coq6 from NADPH via a ferredoxin/ferredoxin reductase system.</text>
</comment>
<evidence type="ECO:0000313" key="15">
    <source>
        <dbReference type="Proteomes" id="UP000447873"/>
    </source>
</evidence>
<keyword evidence="7 11" id="KW-0560">Oxidoreductase</keyword>
<dbReference type="PROSITE" id="PS01304">
    <property type="entry name" value="UBIH"/>
    <property type="match status" value="1"/>
</dbReference>
<feature type="domain" description="Calcineurin-like phosphoesterase" evidence="12">
    <location>
        <begin position="506"/>
        <end position="711"/>
    </location>
</feature>
<dbReference type="FunFam" id="3.50.50.60:FF:000245">
    <property type="entry name" value="Ubiquinone biosynthesis monooxygenase COQ6, mitochondrial"/>
    <property type="match status" value="1"/>
</dbReference>
<evidence type="ECO:0000256" key="2">
    <source>
        <dbReference type="ARBA" id="ARBA00005349"/>
    </source>
</evidence>
<evidence type="ECO:0000256" key="7">
    <source>
        <dbReference type="ARBA" id="ARBA00023002"/>
    </source>
</evidence>
<dbReference type="NCBIfam" id="TIGR01988">
    <property type="entry name" value="Ubi-OHases"/>
    <property type="match status" value="1"/>
</dbReference>
<dbReference type="InterPro" id="IPR000689">
    <property type="entry name" value="UbQ_mOase_COQ6"/>
</dbReference>
<dbReference type="UniPathway" id="UPA00232"/>
<evidence type="ECO:0000259" key="13">
    <source>
        <dbReference type="Pfam" id="PF01494"/>
    </source>
</evidence>
<evidence type="ECO:0000256" key="8">
    <source>
        <dbReference type="ARBA" id="ARBA00023033"/>
    </source>
</evidence>
<dbReference type="SUPFAM" id="SSF51905">
    <property type="entry name" value="FAD/NAD(P)-binding domain"/>
    <property type="match status" value="1"/>
</dbReference>
<dbReference type="EC" id="1.14.15.46" evidence="11"/>
<comment type="pathway">
    <text evidence="11">Cofactor biosynthesis; ubiquinone biosynthesis.</text>
</comment>
<comment type="similarity">
    <text evidence="2 11">Belongs to the UbiH/COQ6 family.</text>
</comment>
<dbReference type="InterPro" id="IPR029052">
    <property type="entry name" value="Metallo-depent_PP-like"/>
</dbReference>
<evidence type="ECO:0000256" key="3">
    <source>
        <dbReference type="ARBA" id="ARBA00022630"/>
    </source>
</evidence>
<dbReference type="Proteomes" id="UP000447873">
    <property type="component" value="Unassembled WGS sequence"/>
</dbReference>
<dbReference type="PRINTS" id="PR00420">
    <property type="entry name" value="RNGMNOXGNASE"/>
</dbReference>
<evidence type="ECO:0000256" key="9">
    <source>
        <dbReference type="ARBA" id="ARBA00023128"/>
    </source>
</evidence>
<comment type="catalytic activity">
    <reaction evidence="11">
        <text>a 4-hydroxy-3-(all-trans-polyprenyl)benzoate + 2 reduced [2Fe-2S]-[ferredoxin] + O2 + 2 H(+) = a 3,4-dihydroxy-5-(all-trans-polyprenyl)benzoate + 2 oxidized [2Fe-2S]-[ferredoxin] + H2O</text>
        <dbReference type="Rhea" id="RHEA:81195"/>
        <dbReference type="Rhea" id="RHEA-COMP:9514"/>
        <dbReference type="Rhea" id="RHEA-COMP:10000"/>
        <dbReference type="Rhea" id="RHEA-COMP:10001"/>
        <dbReference type="Rhea" id="RHEA-COMP:10930"/>
        <dbReference type="ChEBI" id="CHEBI:15377"/>
        <dbReference type="ChEBI" id="CHEBI:15378"/>
        <dbReference type="ChEBI" id="CHEBI:15379"/>
        <dbReference type="ChEBI" id="CHEBI:33737"/>
        <dbReference type="ChEBI" id="CHEBI:33738"/>
        <dbReference type="ChEBI" id="CHEBI:64694"/>
        <dbReference type="ChEBI" id="CHEBI:78396"/>
        <dbReference type="EC" id="1.14.15.45"/>
    </reaction>
</comment>
<dbReference type="HAMAP" id="MF_03193">
    <property type="entry name" value="COQ6_monooxygenase"/>
    <property type="match status" value="1"/>
</dbReference>
<dbReference type="SUPFAM" id="SSF56300">
    <property type="entry name" value="Metallo-dependent phosphatases"/>
    <property type="match status" value="1"/>
</dbReference>
<protein>
    <recommendedName>
        <fullName evidence="11">Ubiquinone biosynthesis monooxygenase COQ6, mitochondrial</fullName>
        <ecNumber evidence="11">1.14.15.45</ecNumber>
    </recommendedName>
    <alternativeName>
        <fullName evidence="11">2-methoxy-6-polyprenolphenol 4-hydroxylase</fullName>
        <ecNumber evidence="11">1.14.15.46</ecNumber>
    </alternativeName>
</protein>
<dbReference type="GO" id="GO:0016787">
    <property type="term" value="F:hydrolase activity"/>
    <property type="evidence" value="ECO:0007669"/>
    <property type="project" value="InterPro"/>
</dbReference>